<dbReference type="AlphaFoldDB" id="A0ABD1QSF4"/>
<accession>A0ABD1QSF4</accession>
<gene>
    <name evidence="1" type="ORF">Fot_47716</name>
</gene>
<evidence type="ECO:0000313" key="2">
    <source>
        <dbReference type="Proteomes" id="UP001604277"/>
    </source>
</evidence>
<protein>
    <submittedName>
        <fullName evidence="1">Alpha/beta-hydrolase superfamily protein</fullName>
    </submittedName>
</protein>
<dbReference type="PANTHER" id="PTHR46483">
    <property type="entry name" value="PHOSPHOLIPASE A1 PLIP2, CHLOROPLASTIC"/>
    <property type="match status" value="1"/>
</dbReference>
<reference evidence="2" key="1">
    <citation type="submission" date="2024-07" db="EMBL/GenBank/DDBJ databases">
        <title>Two chromosome-level genome assemblies of Korean endemic species Abeliophyllum distichum and Forsythia ovata (Oleaceae).</title>
        <authorList>
            <person name="Jang H."/>
        </authorList>
    </citation>
    <scope>NUCLEOTIDE SEQUENCE [LARGE SCALE GENOMIC DNA]</scope>
</reference>
<evidence type="ECO:0000313" key="1">
    <source>
        <dbReference type="EMBL" id="KAL2478702.1"/>
    </source>
</evidence>
<dbReference type="PANTHER" id="PTHR46483:SF1">
    <property type="entry name" value="PHOSPHOLIPASE A1 PLIP1, CHLOROPLASTIC"/>
    <property type="match status" value="1"/>
</dbReference>
<proteinExistence type="predicted"/>
<comment type="caution">
    <text evidence="1">The sequence shown here is derived from an EMBL/GenBank/DDBJ whole genome shotgun (WGS) entry which is preliminary data.</text>
</comment>
<keyword evidence="2" id="KW-1185">Reference proteome</keyword>
<name>A0ABD1QSF4_9LAMI</name>
<dbReference type="InterPro" id="IPR043367">
    <property type="entry name" value="PLIP1/2/3"/>
</dbReference>
<dbReference type="Proteomes" id="UP001604277">
    <property type="component" value="Unassembled WGS sequence"/>
</dbReference>
<organism evidence="1 2">
    <name type="scientific">Forsythia ovata</name>
    <dbReference type="NCBI Taxonomy" id="205694"/>
    <lineage>
        <taxon>Eukaryota</taxon>
        <taxon>Viridiplantae</taxon>
        <taxon>Streptophyta</taxon>
        <taxon>Embryophyta</taxon>
        <taxon>Tracheophyta</taxon>
        <taxon>Spermatophyta</taxon>
        <taxon>Magnoliopsida</taxon>
        <taxon>eudicotyledons</taxon>
        <taxon>Gunneridae</taxon>
        <taxon>Pentapetalae</taxon>
        <taxon>asterids</taxon>
        <taxon>lamiids</taxon>
        <taxon>Lamiales</taxon>
        <taxon>Oleaceae</taxon>
        <taxon>Forsythieae</taxon>
        <taxon>Forsythia</taxon>
    </lineage>
</organism>
<dbReference type="EMBL" id="JBFOLJ010000014">
    <property type="protein sequence ID" value="KAL2478702.1"/>
    <property type="molecule type" value="Genomic_DNA"/>
</dbReference>
<sequence>MGKFFILQPDEKSSPPHPLLPSGSALYAFDSTNCSLTKSAFRAFLNSPHPLETLSYPTAYGSEGTIIRDHDSSNYLKAVNEVIRHARLVERKASKQTNQLWPLLTSQSPHMWSHKRNMGVRTVTQEILTGV</sequence>